<name>A0A0A9FWN3_ARUDO</name>
<reference evidence="2" key="2">
    <citation type="journal article" date="2015" name="Data Brief">
        <title>Shoot transcriptome of the giant reed, Arundo donax.</title>
        <authorList>
            <person name="Barrero R.A."/>
            <person name="Guerrero F.D."/>
            <person name="Moolhuijzen P."/>
            <person name="Goolsby J.A."/>
            <person name="Tidwell J."/>
            <person name="Bellgard S.E."/>
            <person name="Bellgard M.I."/>
        </authorList>
    </citation>
    <scope>NUCLEOTIDE SEQUENCE</scope>
    <source>
        <tissue evidence="2">Shoot tissue taken approximately 20 cm above the soil surface</tissue>
    </source>
</reference>
<dbReference type="AlphaFoldDB" id="A0A0A9FWN3"/>
<sequence length="154" mass="16568">MQPPKTETARSKSVRATKKTDDNGILSPGSRASEIGSLPIKMLSFNTSTPRETDAPRKPFTQITPGNSIPSTPVRPICEGTEGENRTPKTLAAPTKKTPMKVSAPMQMATTPALTATKTSVSLAHDKPELTLQRDVEYSFEERRLAAYGAAQVA</sequence>
<organism evidence="2">
    <name type="scientific">Arundo donax</name>
    <name type="common">Giant reed</name>
    <name type="synonym">Donax arundinaceus</name>
    <dbReference type="NCBI Taxonomy" id="35708"/>
    <lineage>
        <taxon>Eukaryota</taxon>
        <taxon>Viridiplantae</taxon>
        <taxon>Streptophyta</taxon>
        <taxon>Embryophyta</taxon>
        <taxon>Tracheophyta</taxon>
        <taxon>Spermatophyta</taxon>
        <taxon>Magnoliopsida</taxon>
        <taxon>Liliopsida</taxon>
        <taxon>Poales</taxon>
        <taxon>Poaceae</taxon>
        <taxon>PACMAD clade</taxon>
        <taxon>Arundinoideae</taxon>
        <taxon>Arundineae</taxon>
        <taxon>Arundo</taxon>
    </lineage>
</organism>
<proteinExistence type="predicted"/>
<evidence type="ECO:0000313" key="2">
    <source>
        <dbReference type="EMBL" id="JAE17260.1"/>
    </source>
</evidence>
<dbReference type="EMBL" id="GBRH01180636">
    <property type="protein sequence ID" value="JAE17260.1"/>
    <property type="molecule type" value="Transcribed_RNA"/>
</dbReference>
<feature type="region of interest" description="Disordered" evidence="1">
    <location>
        <begin position="1"/>
        <end position="104"/>
    </location>
</feature>
<feature type="compositionally biased region" description="Low complexity" evidence="1">
    <location>
        <begin position="88"/>
        <end position="101"/>
    </location>
</feature>
<reference evidence="2" key="1">
    <citation type="submission" date="2014-09" db="EMBL/GenBank/DDBJ databases">
        <authorList>
            <person name="Magalhaes I.L.F."/>
            <person name="Oliveira U."/>
            <person name="Santos F.R."/>
            <person name="Vidigal T.H.D.A."/>
            <person name="Brescovit A.D."/>
            <person name="Santos A.J."/>
        </authorList>
    </citation>
    <scope>NUCLEOTIDE SEQUENCE</scope>
    <source>
        <tissue evidence="2">Shoot tissue taken approximately 20 cm above the soil surface</tissue>
    </source>
</reference>
<accession>A0A0A9FWN3</accession>
<feature type="compositionally biased region" description="Polar residues" evidence="1">
    <location>
        <begin position="61"/>
        <end position="71"/>
    </location>
</feature>
<evidence type="ECO:0000256" key="1">
    <source>
        <dbReference type="SAM" id="MobiDB-lite"/>
    </source>
</evidence>
<protein>
    <submittedName>
        <fullName evidence="2">Uncharacterized protein</fullName>
    </submittedName>
</protein>